<accession>F6DMI7</accession>
<name>F6DMI7_DESRL</name>
<dbReference type="EMBL" id="CP002780">
    <property type="protein sequence ID" value="AEG61748.1"/>
    <property type="molecule type" value="Genomic_DNA"/>
</dbReference>
<evidence type="ECO:0000313" key="1">
    <source>
        <dbReference type="EMBL" id="AEG61748.1"/>
    </source>
</evidence>
<dbReference type="RefSeq" id="WP_013843494.1">
    <property type="nucleotide sequence ID" value="NC_015589.1"/>
</dbReference>
<keyword evidence="2" id="KW-1185">Reference proteome</keyword>
<dbReference type="eggNOG" id="ENOG503300D">
    <property type="taxonomic scope" value="Bacteria"/>
</dbReference>
<dbReference type="AlphaFoldDB" id="F6DMI7"/>
<dbReference type="STRING" id="696281.Desru_3545"/>
<dbReference type="HOGENOM" id="CLU_127674_3_0_9"/>
<sequence>MAGNLTLEGMDEILDRLKELGQRAAPVENQALYAGAKIVQENAGQKAPRSLEAKEHLADNIVICEPKQDENGKYVEVGPTAPFFYGKFLEYGTSKMTARPFMGPAQAESKKQVLETIRQTLKAGLDI</sequence>
<dbReference type="Pfam" id="PF04883">
    <property type="entry name" value="HK97-gp10_like"/>
    <property type="match status" value="1"/>
</dbReference>
<dbReference type="Proteomes" id="UP000009234">
    <property type="component" value="Chromosome"/>
</dbReference>
<dbReference type="NCBIfam" id="TIGR01725">
    <property type="entry name" value="phge_HK97_gp10"/>
    <property type="match status" value="1"/>
</dbReference>
<protein>
    <submittedName>
        <fullName evidence="1">Phage protein, HK97 gp10 family</fullName>
    </submittedName>
</protein>
<evidence type="ECO:0000313" key="2">
    <source>
        <dbReference type="Proteomes" id="UP000009234"/>
    </source>
</evidence>
<reference evidence="2" key="1">
    <citation type="submission" date="2011-05" db="EMBL/GenBank/DDBJ databases">
        <title>Complete sequence of Desulfotomaculum ruminis DSM 2154.</title>
        <authorList>
            <person name="Lucas S."/>
            <person name="Copeland A."/>
            <person name="Lapidus A."/>
            <person name="Cheng J.-F."/>
            <person name="Goodwin L."/>
            <person name="Pitluck S."/>
            <person name="Lu M."/>
            <person name="Detter J.C."/>
            <person name="Han C."/>
            <person name="Tapia R."/>
            <person name="Land M."/>
            <person name="Hauser L."/>
            <person name="Kyrpides N."/>
            <person name="Ivanova N."/>
            <person name="Mikhailova N."/>
            <person name="Pagani I."/>
            <person name="Stams A.J.M."/>
            <person name="Plugge C.M."/>
            <person name="Muyzer G."/>
            <person name="Kuever J."/>
            <person name="Parshina S.N."/>
            <person name="Ivanova A.E."/>
            <person name="Nazina T.N."/>
            <person name="Brambilla E."/>
            <person name="Spring S."/>
            <person name="Klenk H.-P."/>
            <person name="Woyke T."/>
        </authorList>
    </citation>
    <scope>NUCLEOTIDE SEQUENCE [LARGE SCALE GENOMIC DNA]</scope>
    <source>
        <strain evidence="2">ATCC 23193 / DSM 2154 / NCIB 8452 / DL</strain>
    </source>
</reference>
<dbReference type="KEGG" id="dru:Desru_3545"/>
<proteinExistence type="predicted"/>
<reference evidence="1 2" key="2">
    <citation type="journal article" date="2012" name="Stand. Genomic Sci.">
        <title>Complete genome sequence of the sulfate-reducing firmicute Desulfotomaculum ruminis type strain (DL(T)).</title>
        <authorList>
            <person name="Spring S."/>
            <person name="Visser M."/>
            <person name="Lu M."/>
            <person name="Copeland A."/>
            <person name="Lapidus A."/>
            <person name="Lucas S."/>
            <person name="Cheng J.F."/>
            <person name="Han C."/>
            <person name="Tapia R."/>
            <person name="Goodwin L.A."/>
            <person name="Pitluck S."/>
            <person name="Ivanova N."/>
            <person name="Land M."/>
            <person name="Hauser L."/>
            <person name="Larimer F."/>
            <person name="Rohde M."/>
            <person name="Goker M."/>
            <person name="Detter J.C."/>
            <person name="Kyrpides N.C."/>
            <person name="Woyke T."/>
            <person name="Schaap P.J."/>
            <person name="Plugge C.M."/>
            <person name="Muyzer G."/>
            <person name="Kuever J."/>
            <person name="Pereira I.A."/>
            <person name="Parshina S.N."/>
            <person name="Bernier-Latmani R."/>
            <person name="Stams A.J."/>
            <person name="Klenk H.P."/>
        </authorList>
    </citation>
    <scope>NUCLEOTIDE SEQUENCE [LARGE SCALE GENOMIC DNA]</scope>
    <source>
        <strain evidence="2">ATCC 23193 / DSM 2154 / NCIB 8452 / DL</strain>
    </source>
</reference>
<gene>
    <name evidence="1" type="ordered locus">Desru_3545</name>
</gene>
<organism evidence="1 2">
    <name type="scientific">Desulforamulus ruminis (strain ATCC 23193 / DSM 2154 / NCIMB 8452 / DL)</name>
    <name type="common">Desulfotomaculum ruminis</name>
    <dbReference type="NCBI Taxonomy" id="696281"/>
    <lineage>
        <taxon>Bacteria</taxon>
        <taxon>Bacillati</taxon>
        <taxon>Bacillota</taxon>
        <taxon>Clostridia</taxon>
        <taxon>Eubacteriales</taxon>
        <taxon>Peptococcaceae</taxon>
        <taxon>Desulforamulus</taxon>
    </lineage>
</organism>
<dbReference type="InterPro" id="IPR010064">
    <property type="entry name" value="HK97-gp10_tail"/>
</dbReference>